<evidence type="ECO:0000313" key="1">
    <source>
        <dbReference type="EMBL" id="MCM5681380.1"/>
    </source>
</evidence>
<dbReference type="Gene3D" id="3.40.630.30">
    <property type="match status" value="1"/>
</dbReference>
<proteinExistence type="predicted"/>
<keyword evidence="2" id="KW-1185">Reference proteome</keyword>
<organism evidence="1 2">
    <name type="scientific">Caldimonas mangrovi</name>
    <dbReference type="NCBI Taxonomy" id="2944811"/>
    <lineage>
        <taxon>Bacteria</taxon>
        <taxon>Pseudomonadati</taxon>
        <taxon>Pseudomonadota</taxon>
        <taxon>Betaproteobacteria</taxon>
        <taxon>Burkholderiales</taxon>
        <taxon>Sphaerotilaceae</taxon>
        <taxon>Caldimonas</taxon>
    </lineage>
</organism>
<comment type="caution">
    <text evidence="1">The sequence shown here is derived from an EMBL/GenBank/DDBJ whole genome shotgun (WGS) entry which is preliminary data.</text>
</comment>
<sequence>MRSRYTARESALSEHQDRILSLWSQNLDGMTPPAAHTKLRHGYLANPAGPGLGVLLHDEASGQPVGVQCLHARTFWQDGVAQHVAALADYAVGQAHRSLGPALTLMRAGLGLGASRFGFVYGFPNARSQAVCTRAGMQRVGGTTRYGKLLSTRFLLRSPRRGAWWSWLAAPADIVLRLLDAARTLQHARGLHWSDAAPGDARIDALWQQRDPRLLLSERSARVLGWRYAPEGFPGWHVSVAEDAGGQPLGYVAWARRDDVVLISDFFCSRPEHDTCRLLTAFAGHMRRARASALSLEFYGCEAVARQLRHAGFFAKPGVSPLYVAAGQTHAPADAQAWYVTGFDRDGD</sequence>
<evidence type="ECO:0008006" key="3">
    <source>
        <dbReference type="Google" id="ProtNLM"/>
    </source>
</evidence>
<reference evidence="1" key="1">
    <citation type="submission" date="2022-05" db="EMBL/GenBank/DDBJ databases">
        <title>Schlegelella sp. nov., isolated from mangrove soil.</title>
        <authorList>
            <person name="Liu Y."/>
            <person name="Ge X."/>
            <person name="Liu W."/>
        </authorList>
    </citation>
    <scope>NUCLEOTIDE SEQUENCE</scope>
    <source>
        <strain evidence="1">S2-27</strain>
    </source>
</reference>
<dbReference type="EMBL" id="JAMKFE010000011">
    <property type="protein sequence ID" value="MCM5681380.1"/>
    <property type="molecule type" value="Genomic_DNA"/>
</dbReference>
<dbReference type="InterPro" id="IPR016181">
    <property type="entry name" value="Acyl_CoA_acyltransferase"/>
</dbReference>
<accession>A0ABT0YRL0</accession>
<dbReference type="RefSeq" id="WP_251779866.1">
    <property type="nucleotide sequence ID" value="NZ_JAMKFE010000011.1"/>
</dbReference>
<dbReference type="Proteomes" id="UP001165541">
    <property type="component" value="Unassembled WGS sequence"/>
</dbReference>
<protein>
    <recommendedName>
        <fullName evidence="3">N-acetyltransferase domain-containing protein</fullName>
    </recommendedName>
</protein>
<dbReference type="SUPFAM" id="SSF55729">
    <property type="entry name" value="Acyl-CoA N-acyltransferases (Nat)"/>
    <property type="match status" value="1"/>
</dbReference>
<evidence type="ECO:0000313" key="2">
    <source>
        <dbReference type="Proteomes" id="UP001165541"/>
    </source>
</evidence>
<name>A0ABT0YRL0_9BURK</name>
<gene>
    <name evidence="1" type="ORF">M8A51_17775</name>
</gene>